<dbReference type="GeneID" id="25320551"/>
<name>A0A0F4YHT0_RASE3</name>
<reference evidence="1 2" key="1">
    <citation type="submission" date="2015-04" db="EMBL/GenBank/DDBJ databases">
        <authorList>
            <person name="Heijne W.H."/>
            <person name="Fedorova N.D."/>
            <person name="Nierman W.C."/>
            <person name="Vollebregt A.W."/>
            <person name="Zhao Z."/>
            <person name="Wu L."/>
            <person name="Kumar M."/>
            <person name="Stam H."/>
            <person name="van den Berg M.A."/>
            <person name="Pel H.J."/>
        </authorList>
    </citation>
    <scope>NUCLEOTIDE SEQUENCE [LARGE SCALE GENOMIC DNA]</scope>
    <source>
        <strain evidence="1 2">CBS 393.64</strain>
    </source>
</reference>
<proteinExistence type="predicted"/>
<dbReference type="STRING" id="1408163.A0A0F4YHT0"/>
<dbReference type="RefSeq" id="XP_013324381.1">
    <property type="nucleotide sequence ID" value="XM_013468927.1"/>
</dbReference>
<dbReference type="OrthoDB" id="5304511at2759"/>
<dbReference type="AlphaFoldDB" id="A0A0F4YHT0"/>
<dbReference type="EMBL" id="LASV01000560">
    <property type="protein sequence ID" value="KKA17769.1"/>
    <property type="molecule type" value="Genomic_DNA"/>
</dbReference>
<dbReference type="Proteomes" id="UP000053958">
    <property type="component" value="Unassembled WGS sequence"/>
</dbReference>
<evidence type="ECO:0000313" key="2">
    <source>
        <dbReference type="Proteomes" id="UP000053958"/>
    </source>
</evidence>
<accession>A0A0F4YHT0</accession>
<sequence length="374" mass="43737">MRQAPTIESFYCLIRASPCYYRAFLFMKEDILSHLARRIFHPSVMSDALAVVEATKTTSEEGRSNKDIVHSEEEISPAFDDPLSAAEIARLQRAFCRLELFGCLFYNDIENHAILSPQEQSDMFLANFPYWQVEEIACIRDYLIRRLCGPFDQVENYWVESKLKEGLDMADRWQYEFAIDVSFFGRDNKEKQIDTMEYFLLIGLETLRRIFSATGAELYDLVYSYSADGPLYTLNSALKEPPKRTHEHFRLGFDWRNSAVLSRCDRDDPDCPNEGWLWASHYRPTWRYAEDRKKGLGDWGYVFWDCPGLEAWGVLDKEWVSFCPPLSSNEMNALSILIFSPDELAEYRFDEDARAEQITADERLCRLLYFPLVQ</sequence>
<evidence type="ECO:0000313" key="1">
    <source>
        <dbReference type="EMBL" id="KKA17769.1"/>
    </source>
</evidence>
<gene>
    <name evidence="1" type="ORF">T310_8291</name>
</gene>
<comment type="caution">
    <text evidence="1">The sequence shown here is derived from an EMBL/GenBank/DDBJ whole genome shotgun (WGS) entry which is preliminary data.</text>
</comment>
<protein>
    <submittedName>
        <fullName evidence="1">Uncharacterized protein</fullName>
    </submittedName>
</protein>
<organism evidence="1 2">
    <name type="scientific">Rasamsonia emersonii (strain ATCC 16479 / CBS 393.64 / IMI 116815)</name>
    <dbReference type="NCBI Taxonomy" id="1408163"/>
    <lineage>
        <taxon>Eukaryota</taxon>
        <taxon>Fungi</taxon>
        <taxon>Dikarya</taxon>
        <taxon>Ascomycota</taxon>
        <taxon>Pezizomycotina</taxon>
        <taxon>Eurotiomycetes</taxon>
        <taxon>Eurotiomycetidae</taxon>
        <taxon>Eurotiales</taxon>
        <taxon>Trichocomaceae</taxon>
        <taxon>Rasamsonia</taxon>
    </lineage>
</organism>
<keyword evidence="2" id="KW-1185">Reference proteome</keyword>